<dbReference type="InterPro" id="IPR028082">
    <property type="entry name" value="Peripla_BP_I"/>
</dbReference>
<keyword evidence="2 3" id="KW-0732">Signal</keyword>
<dbReference type="RefSeq" id="WP_161027163.1">
    <property type="nucleotide sequence ID" value="NZ_WWCJ01000014.1"/>
</dbReference>
<dbReference type="CDD" id="cd06344">
    <property type="entry name" value="PBP1_ABC_HAAT-like"/>
    <property type="match status" value="1"/>
</dbReference>
<reference evidence="5 6" key="1">
    <citation type="submission" date="2019-12" db="EMBL/GenBank/DDBJ databases">
        <title>Novel species isolated from a subtropical stream in China.</title>
        <authorList>
            <person name="Lu H."/>
        </authorList>
    </citation>
    <scope>NUCLEOTIDE SEQUENCE [LARGE SCALE GENOMIC DNA]</scope>
    <source>
        <strain evidence="5 6">DS3</strain>
    </source>
</reference>
<comment type="caution">
    <text evidence="5">The sequence shown here is derived from an EMBL/GenBank/DDBJ whole genome shotgun (WGS) entry which is preliminary data.</text>
</comment>
<evidence type="ECO:0000256" key="1">
    <source>
        <dbReference type="ARBA" id="ARBA00010062"/>
    </source>
</evidence>
<accession>A0A6N9HKM2</accession>
<sequence>MKTVLVLLLTLFTLSACDQASLAQQRSEQLAAQSGEITVAVAWPLTSSKATLAKGVQLAADEINSGGGILGGRKLKLLFKDDAGSLSTGRQVAQEIANDPGVAAVIGHLNSYITAPASLIYERAGLLMITPGASGQKVTEQGGKLVFRSLPGNRDQGRQIGDYAAAQGYRRVAIYYIKNDYGVDLANCFEQRAHELGMTVVDRQSYDMGGGDRSITLRNWAAFLKIDAIFFVGSLPEGGQIMRDMRAAGLQMPVFGGAGLDSPDLIKLGGPSVNGTVVFSLFNQNDPHPDVLAFGQRYQARYGKLPDATAAQGYDTLKLLAHAMTAARSTAPIEVAAALRATRDWRGVTGLHTFDLKGDLIAKQLAKVVVNNGKFEPFASQPPVSYRP</sequence>
<dbReference type="InterPro" id="IPR028081">
    <property type="entry name" value="Leu-bd"/>
</dbReference>
<name>A0A6N9HKM2_9BURK</name>
<dbReference type="Proteomes" id="UP000448575">
    <property type="component" value="Unassembled WGS sequence"/>
</dbReference>
<organism evidence="5 6">
    <name type="scientific">Pseudoduganella guangdongensis</name>
    <dbReference type="NCBI Taxonomy" id="2692179"/>
    <lineage>
        <taxon>Bacteria</taxon>
        <taxon>Pseudomonadati</taxon>
        <taxon>Pseudomonadota</taxon>
        <taxon>Betaproteobacteria</taxon>
        <taxon>Burkholderiales</taxon>
        <taxon>Oxalobacteraceae</taxon>
        <taxon>Telluria group</taxon>
        <taxon>Pseudoduganella</taxon>
    </lineage>
</organism>
<dbReference type="SUPFAM" id="SSF53822">
    <property type="entry name" value="Periplasmic binding protein-like I"/>
    <property type="match status" value="1"/>
</dbReference>
<comment type="similarity">
    <text evidence="1">Belongs to the leucine-binding protein family.</text>
</comment>
<feature type="domain" description="Leucine-binding protein" evidence="4">
    <location>
        <begin position="36"/>
        <end position="359"/>
    </location>
</feature>
<evidence type="ECO:0000259" key="4">
    <source>
        <dbReference type="Pfam" id="PF13458"/>
    </source>
</evidence>
<dbReference type="AlphaFoldDB" id="A0A6N9HKM2"/>
<protein>
    <submittedName>
        <fullName evidence="5">ABC transporter substrate-binding protein</fullName>
    </submittedName>
</protein>
<proteinExistence type="inferred from homology"/>
<gene>
    <name evidence="5" type="ORF">GTP41_19065</name>
</gene>
<evidence type="ECO:0000256" key="3">
    <source>
        <dbReference type="SAM" id="SignalP"/>
    </source>
</evidence>
<dbReference type="InterPro" id="IPR051010">
    <property type="entry name" value="BCAA_transport"/>
</dbReference>
<dbReference type="EMBL" id="WWCJ01000014">
    <property type="protein sequence ID" value="MYN04198.1"/>
    <property type="molecule type" value="Genomic_DNA"/>
</dbReference>
<evidence type="ECO:0000313" key="6">
    <source>
        <dbReference type="Proteomes" id="UP000448575"/>
    </source>
</evidence>
<dbReference type="Pfam" id="PF13458">
    <property type="entry name" value="Peripla_BP_6"/>
    <property type="match status" value="1"/>
</dbReference>
<evidence type="ECO:0000313" key="5">
    <source>
        <dbReference type="EMBL" id="MYN04198.1"/>
    </source>
</evidence>
<evidence type="ECO:0000256" key="2">
    <source>
        <dbReference type="ARBA" id="ARBA00022729"/>
    </source>
</evidence>
<dbReference type="PROSITE" id="PS51257">
    <property type="entry name" value="PROKAR_LIPOPROTEIN"/>
    <property type="match status" value="1"/>
</dbReference>
<dbReference type="PANTHER" id="PTHR30483:SF6">
    <property type="entry name" value="PERIPLASMIC BINDING PROTEIN OF ABC TRANSPORTER FOR NATURAL AMINO ACIDS"/>
    <property type="match status" value="1"/>
</dbReference>
<dbReference type="PANTHER" id="PTHR30483">
    <property type="entry name" value="LEUCINE-SPECIFIC-BINDING PROTEIN"/>
    <property type="match status" value="1"/>
</dbReference>
<feature type="chain" id="PRO_5026945374" evidence="3">
    <location>
        <begin position="21"/>
        <end position="388"/>
    </location>
</feature>
<dbReference type="Gene3D" id="3.40.50.2300">
    <property type="match status" value="2"/>
</dbReference>
<keyword evidence="6" id="KW-1185">Reference proteome</keyword>
<feature type="signal peptide" evidence="3">
    <location>
        <begin position="1"/>
        <end position="20"/>
    </location>
</feature>